<protein>
    <submittedName>
        <fullName evidence="2">Uncharacterized protein</fullName>
    </submittedName>
</protein>
<feature type="compositionally biased region" description="Basic and acidic residues" evidence="1">
    <location>
        <begin position="263"/>
        <end position="277"/>
    </location>
</feature>
<dbReference type="Proteomes" id="UP000772434">
    <property type="component" value="Unassembled WGS sequence"/>
</dbReference>
<feature type="region of interest" description="Disordered" evidence="1">
    <location>
        <begin position="359"/>
        <end position="407"/>
    </location>
</feature>
<dbReference type="AlphaFoldDB" id="A0A9P5U8R7"/>
<feature type="compositionally biased region" description="Polar residues" evidence="1">
    <location>
        <begin position="220"/>
        <end position="231"/>
    </location>
</feature>
<comment type="caution">
    <text evidence="2">The sequence shown here is derived from an EMBL/GenBank/DDBJ whole genome shotgun (WGS) entry which is preliminary data.</text>
</comment>
<feature type="region of interest" description="Disordered" evidence="1">
    <location>
        <begin position="144"/>
        <end position="344"/>
    </location>
</feature>
<keyword evidence="3" id="KW-1185">Reference proteome</keyword>
<feature type="compositionally biased region" description="Polar residues" evidence="1">
    <location>
        <begin position="359"/>
        <end position="369"/>
    </location>
</feature>
<organism evidence="2 3">
    <name type="scientific">Rhodocollybia butyracea</name>
    <dbReference type="NCBI Taxonomy" id="206335"/>
    <lineage>
        <taxon>Eukaryota</taxon>
        <taxon>Fungi</taxon>
        <taxon>Dikarya</taxon>
        <taxon>Basidiomycota</taxon>
        <taxon>Agaricomycotina</taxon>
        <taxon>Agaricomycetes</taxon>
        <taxon>Agaricomycetidae</taxon>
        <taxon>Agaricales</taxon>
        <taxon>Marasmiineae</taxon>
        <taxon>Omphalotaceae</taxon>
        <taxon>Rhodocollybia</taxon>
    </lineage>
</organism>
<feature type="compositionally biased region" description="Basic and acidic residues" evidence="1">
    <location>
        <begin position="170"/>
        <end position="183"/>
    </location>
</feature>
<feature type="compositionally biased region" description="Polar residues" evidence="1">
    <location>
        <begin position="395"/>
        <end position="407"/>
    </location>
</feature>
<evidence type="ECO:0000313" key="2">
    <source>
        <dbReference type="EMBL" id="KAF9070202.1"/>
    </source>
</evidence>
<gene>
    <name evidence="2" type="ORF">BDP27DRAFT_1362780</name>
</gene>
<evidence type="ECO:0000256" key="1">
    <source>
        <dbReference type="SAM" id="MobiDB-lite"/>
    </source>
</evidence>
<feature type="compositionally biased region" description="Basic and acidic residues" evidence="1">
    <location>
        <begin position="381"/>
        <end position="394"/>
    </location>
</feature>
<accession>A0A9P5U8R7</accession>
<dbReference type="EMBL" id="JADNRY010000043">
    <property type="protein sequence ID" value="KAF9070202.1"/>
    <property type="molecule type" value="Genomic_DNA"/>
</dbReference>
<reference evidence="2" key="1">
    <citation type="submission" date="2020-11" db="EMBL/GenBank/DDBJ databases">
        <authorList>
            <consortium name="DOE Joint Genome Institute"/>
            <person name="Ahrendt S."/>
            <person name="Riley R."/>
            <person name="Andreopoulos W."/>
            <person name="Labutti K."/>
            <person name="Pangilinan J."/>
            <person name="Ruiz-Duenas F.J."/>
            <person name="Barrasa J.M."/>
            <person name="Sanchez-Garcia M."/>
            <person name="Camarero S."/>
            <person name="Miyauchi S."/>
            <person name="Serrano A."/>
            <person name="Linde D."/>
            <person name="Babiker R."/>
            <person name="Drula E."/>
            <person name="Ayuso-Fernandez I."/>
            <person name="Pacheco R."/>
            <person name="Padilla G."/>
            <person name="Ferreira P."/>
            <person name="Barriuso J."/>
            <person name="Kellner H."/>
            <person name="Castanera R."/>
            <person name="Alfaro M."/>
            <person name="Ramirez L."/>
            <person name="Pisabarro A.G."/>
            <person name="Kuo A."/>
            <person name="Tritt A."/>
            <person name="Lipzen A."/>
            <person name="He G."/>
            <person name="Yan M."/>
            <person name="Ng V."/>
            <person name="Cullen D."/>
            <person name="Martin F."/>
            <person name="Rosso M.-N."/>
            <person name="Henrissat B."/>
            <person name="Hibbett D."/>
            <person name="Martinez A.T."/>
            <person name="Grigoriev I.V."/>
        </authorList>
    </citation>
    <scope>NUCLEOTIDE SEQUENCE</scope>
    <source>
        <strain evidence="2">AH 40177</strain>
    </source>
</reference>
<feature type="region of interest" description="Disordered" evidence="1">
    <location>
        <begin position="520"/>
        <end position="566"/>
    </location>
</feature>
<feature type="compositionally biased region" description="Polar residues" evidence="1">
    <location>
        <begin position="311"/>
        <end position="320"/>
    </location>
</feature>
<dbReference type="OrthoDB" id="3131589at2759"/>
<sequence>MWRRRKTRPQQLGSEGILLGHPDNTPRMENPVTIISTDSEHEIPPRPSIIPRRARYGDTSNAQEQWEQIPPERQYSDEADPVPPYLEQDWEEYQQQLAISRSFQEQRGSKERGNLNTEQQETQSIRELTNEFLQWVNETNLQDANREPKLETSTIQNQVETKPLNHRQRRGMEWKSMKERENKATGLPTPTTTPEQEQEPQTSTAKPTPVTGNFIRDSPPHQSMLESQFEYTNPYKRDNKPGVGTSTAGQHMYEYPYIPNKGKGRELEDHGNNHKDQSPSTRTPAVPSYDNFESISTRGVKVGYTPPIKSPLNTGNSQNNYDKEIPEQGNNNIGQSGGEQGNLEDRSSIISNHQQVIKLSKGTPFQTNVGVGGGDKPSSLDPHDYNSDSNDERPQTPNNPKNTGTRNLILSMGGGGGGPPSYHGNSHAAIVHVPEGGEMEEEAHSVVKVMDILEILSQIVREEAGIRGREERDGIQIRDGEEMVVMAAMAVMAVMEENQKTVRKMKRKREEREREIVLCRLGPGSEAPATAQKPRPGLVKNLSRALAPRKGRLRPGPGAKKIGLGR</sequence>
<feature type="region of interest" description="Disordered" evidence="1">
    <location>
        <begin position="1"/>
        <end position="79"/>
    </location>
</feature>
<feature type="compositionally biased region" description="Low complexity" evidence="1">
    <location>
        <begin position="188"/>
        <end position="202"/>
    </location>
</feature>
<evidence type="ECO:0000313" key="3">
    <source>
        <dbReference type="Proteomes" id="UP000772434"/>
    </source>
</evidence>
<proteinExistence type="predicted"/>
<feature type="compositionally biased region" description="Polar residues" evidence="1">
    <location>
        <begin position="151"/>
        <end position="160"/>
    </location>
</feature>
<name>A0A9P5U8R7_9AGAR</name>